<name>A0ABX4EE00_SEGBR</name>
<keyword evidence="2" id="KW-0812">Transmembrane</keyword>
<feature type="transmembrane region" description="Helical" evidence="2">
    <location>
        <begin position="176"/>
        <end position="195"/>
    </location>
</feature>
<proteinExistence type="predicted"/>
<evidence type="ECO:0008006" key="5">
    <source>
        <dbReference type="Google" id="ProtNLM"/>
    </source>
</evidence>
<accession>A0ABX4EE00</accession>
<dbReference type="InterPro" id="IPR011990">
    <property type="entry name" value="TPR-like_helical_dom_sf"/>
</dbReference>
<feature type="transmembrane region" description="Helical" evidence="2">
    <location>
        <begin position="264"/>
        <end position="290"/>
    </location>
</feature>
<evidence type="ECO:0000256" key="2">
    <source>
        <dbReference type="SAM" id="Phobius"/>
    </source>
</evidence>
<keyword evidence="4" id="KW-1185">Reference proteome</keyword>
<dbReference type="PROSITE" id="PS50005">
    <property type="entry name" value="TPR"/>
    <property type="match status" value="1"/>
</dbReference>
<feature type="transmembrane region" description="Helical" evidence="2">
    <location>
        <begin position="109"/>
        <end position="138"/>
    </location>
</feature>
<gene>
    <name evidence="3" type="ORF">CIK91_13780</name>
</gene>
<feature type="transmembrane region" description="Helical" evidence="2">
    <location>
        <begin position="240"/>
        <end position="257"/>
    </location>
</feature>
<feature type="transmembrane region" description="Helical" evidence="2">
    <location>
        <begin position="144"/>
        <end position="164"/>
    </location>
</feature>
<feature type="transmembrane region" description="Helical" evidence="2">
    <location>
        <begin position="310"/>
        <end position="332"/>
    </location>
</feature>
<dbReference type="Gene3D" id="1.25.40.10">
    <property type="entry name" value="Tetratricopeptide repeat domain"/>
    <property type="match status" value="1"/>
</dbReference>
<comment type="caution">
    <text evidence="3">The sequence shown here is derived from an EMBL/GenBank/DDBJ whole genome shotgun (WGS) entry which is preliminary data.</text>
</comment>
<dbReference type="PANTHER" id="PTHR37422">
    <property type="entry name" value="TEICHURONIC ACID BIOSYNTHESIS PROTEIN TUAE"/>
    <property type="match status" value="1"/>
</dbReference>
<dbReference type="EMBL" id="NPJF01000073">
    <property type="protein sequence ID" value="OYP53042.1"/>
    <property type="molecule type" value="Genomic_DNA"/>
</dbReference>
<evidence type="ECO:0000313" key="3">
    <source>
        <dbReference type="EMBL" id="OYP53042.1"/>
    </source>
</evidence>
<feature type="transmembrane region" description="Helical" evidence="2">
    <location>
        <begin position="30"/>
        <end position="50"/>
    </location>
</feature>
<feature type="repeat" description="TPR" evidence="1">
    <location>
        <begin position="397"/>
        <end position="430"/>
    </location>
</feature>
<dbReference type="PANTHER" id="PTHR37422:SF13">
    <property type="entry name" value="LIPOPOLYSACCHARIDE BIOSYNTHESIS PROTEIN PA4999-RELATED"/>
    <property type="match status" value="1"/>
</dbReference>
<keyword evidence="2" id="KW-1133">Transmembrane helix</keyword>
<reference evidence="3 4" key="1">
    <citation type="submission" date="2017-08" db="EMBL/GenBank/DDBJ databases">
        <title>Comparative genomics of non-oral Prevotella species.</title>
        <authorList>
            <person name="Accetto T."/>
            <person name="Nograsek B."/>
            <person name="Avgustin G."/>
        </authorList>
    </citation>
    <scope>NUCLEOTIDE SEQUENCE [LARGE SCALE GENOMIC DNA]</scope>
    <source>
        <strain evidence="3 4">TC1-1</strain>
    </source>
</reference>
<dbReference type="SUPFAM" id="SSF48452">
    <property type="entry name" value="TPR-like"/>
    <property type="match status" value="1"/>
</dbReference>
<dbReference type="InterPro" id="IPR019734">
    <property type="entry name" value="TPR_rpt"/>
</dbReference>
<dbReference type="InterPro" id="IPR051533">
    <property type="entry name" value="WaaL-like"/>
</dbReference>
<evidence type="ECO:0000256" key="1">
    <source>
        <dbReference type="PROSITE-ProRule" id="PRU00339"/>
    </source>
</evidence>
<organism evidence="3 4">
    <name type="scientific">Segatella bryantii</name>
    <name type="common">Prevotella bryantii</name>
    <dbReference type="NCBI Taxonomy" id="77095"/>
    <lineage>
        <taxon>Bacteria</taxon>
        <taxon>Pseudomonadati</taxon>
        <taxon>Bacteroidota</taxon>
        <taxon>Bacteroidia</taxon>
        <taxon>Bacteroidales</taxon>
        <taxon>Prevotellaceae</taxon>
        <taxon>Segatella</taxon>
    </lineage>
</organism>
<dbReference type="Proteomes" id="UP000216189">
    <property type="component" value="Unassembled WGS sequence"/>
</dbReference>
<keyword evidence="2" id="KW-0472">Membrane</keyword>
<evidence type="ECO:0000313" key="4">
    <source>
        <dbReference type="Proteomes" id="UP000216189"/>
    </source>
</evidence>
<feature type="transmembrane region" description="Helical" evidence="2">
    <location>
        <begin position="70"/>
        <end position="88"/>
    </location>
</feature>
<keyword evidence="1" id="KW-0802">TPR repeat</keyword>
<protein>
    <recommendedName>
        <fullName evidence="5">O-antigen polymerase</fullName>
    </recommendedName>
</protein>
<sequence>MASCTLLTSLYICFRKIFSNEFSKPNDYEIALIIIVATYIELCIGIFQIYRGTSFHEGQLITGSFFNSGPYSAFLMMGMVAAICFLHFKYHTFFPKHIRKIIKMMCIILLVLGASAFGVTMSRAAIITFTGITLYIFYDKYKTYRKLCFSLFVLLSIICIVLIYIKYPSAIGRVIVWYFCLKLFFSNFIFGVGLGNFQKSYAQMMCDINQKSNHSTFVNYYAQIDYSYCDILQIGTEQGMIGFVFCVILFSILLIGLHRKSHILFFTCLSLIIFSLSSYIFHLLPFQIIITVLMAWNVNTDRIHIHISKINMYTLYVAGLLINLLTTKIIYYKVCGINEFLKYNGSGFSIKEYKNLYSSCQEIPNYYINYAEALRKEHRYLDSNAILREGLNVSGDPNLYNMIGDNYKDMEFYTEALKSYQKAFYMLPNRLTPLFSIMKLYKIIGDKNQAQKYAIKVCLFKPKVSSYITREMKDEAYNELNKN</sequence>